<keyword evidence="3" id="KW-0597">Phosphoprotein</keyword>
<evidence type="ECO:0000259" key="10">
    <source>
        <dbReference type="SMART" id="SM00387"/>
    </source>
</evidence>
<organism evidence="11 12">
    <name type="scientific">Microbacterium keratanolyticum</name>
    <dbReference type="NCBI Taxonomy" id="67574"/>
    <lineage>
        <taxon>Bacteria</taxon>
        <taxon>Bacillati</taxon>
        <taxon>Actinomycetota</taxon>
        <taxon>Actinomycetes</taxon>
        <taxon>Micrococcales</taxon>
        <taxon>Microbacteriaceae</taxon>
        <taxon>Microbacterium</taxon>
    </lineage>
</organism>
<evidence type="ECO:0000313" key="12">
    <source>
        <dbReference type="Proteomes" id="UP001142325"/>
    </source>
</evidence>
<keyword evidence="8" id="KW-0902">Two-component regulatory system</keyword>
<dbReference type="Gene3D" id="1.20.5.1930">
    <property type="match status" value="1"/>
</dbReference>
<evidence type="ECO:0000256" key="1">
    <source>
        <dbReference type="ARBA" id="ARBA00000085"/>
    </source>
</evidence>
<dbReference type="InterPro" id="IPR003594">
    <property type="entry name" value="HATPase_dom"/>
</dbReference>
<keyword evidence="6 11" id="KW-0418">Kinase</keyword>
<dbReference type="PANTHER" id="PTHR24421">
    <property type="entry name" value="NITRATE/NITRITE SENSOR PROTEIN NARX-RELATED"/>
    <property type="match status" value="1"/>
</dbReference>
<dbReference type="SUPFAM" id="SSF55874">
    <property type="entry name" value="ATPase domain of HSP90 chaperone/DNA topoisomerase II/histidine kinase"/>
    <property type="match status" value="1"/>
</dbReference>
<feature type="transmembrane region" description="Helical" evidence="9">
    <location>
        <begin position="194"/>
        <end position="217"/>
    </location>
</feature>
<dbReference type="Gene3D" id="3.30.565.10">
    <property type="entry name" value="Histidine kinase-like ATPase, C-terminal domain"/>
    <property type="match status" value="1"/>
</dbReference>
<feature type="transmembrane region" description="Helical" evidence="9">
    <location>
        <begin position="123"/>
        <end position="150"/>
    </location>
</feature>
<comment type="catalytic activity">
    <reaction evidence="1">
        <text>ATP + protein L-histidine = ADP + protein N-phospho-L-histidine.</text>
        <dbReference type="EC" id="2.7.13.3"/>
    </reaction>
</comment>
<dbReference type="SMART" id="SM00387">
    <property type="entry name" value="HATPase_c"/>
    <property type="match status" value="1"/>
</dbReference>
<dbReference type="RefSeq" id="WP_204937406.1">
    <property type="nucleotide sequence ID" value="NZ_BAAAUM010000002.1"/>
</dbReference>
<evidence type="ECO:0000313" key="11">
    <source>
        <dbReference type="EMBL" id="GLK02553.1"/>
    </source>
</evidence>
<proteinExistence type="predicted"/>
<evidence type="ECO:0000256" key="9">
    <source>
        <dbReference type="SAM" id="Phobius"/>
    </source>
</evidence>
<sequence length="463" mass="50038">MSAVQIHPDTATAPRRVRHGYARAWRDAPGTTLYLMIVALPVALTGLVATITLFLVGVGSIVLVIGLPLIAVALYVARGFAISDRALLRMTGLPTFAEPEWRREPRAATFFARVLQPMRNGHYWSALVHAVLVRPITALIGFAIAAPWVVLSIGGPTYWFWGRFLPESEDESRLIWVPWVYSRLGMDIDVTRDLHLWTSLIYLVVGVIFALTLPLVLRGLAHLQRRTAVAMLGRWASDDLGAQVAELDASRGAALQAEDTALRRLERDIHDGPQQRLVRLQMDLAAIERRAAAGDAEAVARLAAESRVHARSALDELRALAGGMAPPLLQDRGLVPALEALAQTSPVPVTTQIDPTLTDRATPEVARNLYFVVAELLTNVAKHSGATSVALSAVEEQGEVHVTVQDDGRGGARIEDGHGLQGIAQRVQGMRGAMSIVSPEGGTTSVALRIPLTEASVRSSVET</sequence>
<keyword evidence="7" id="KW-0067">ATP-binding</keyword>
<dbReference type="InterPro" id="IPR036890">
    <property type="entry name" value="HATPase_C_sf"/>
</dbReference>
<evidence type="ECO:0000256" key="6">
    <source>
        <dbReference type="ARBA" id="ARBA00022777"/>
    </source>
</evidence>
<keyword evidence="9" id="KW-0472">Membrane</keyword>
<dbReference type="Proteomes" id="UP001142325">
    <property type="component" value="Unassembled WGS sequence"/>
</dbReference>
<dbReference type="Pfam" id="PF02518">
    <property type="entry name" value="HATPase_c"/>
    <property type="match status" value="1"/>
</dbReference>
<dbReference type="PANTHER" id="PTHR24421:SF10">
    <property type="entry name" value="NITRATE_NITRITE SENSOR PROTEIN NARQ"/>
    <property type="match status" value="1"/>
</dbReference>
<dbReference type="Pfam" id="PF07730">
    <property type="entry name" value="HisKA_3"/>
    <property type="match status" value="1"/>
</dbReference>
<dbReference type="InterPro" id="IPR050482">
    <property type="entry name" value="Sensor_HK_TwoCompSys"/>
</dbReference>
<evidence type="ECO:0000256" key="5">
    <source>
        <dbReference type="ARBA" id="ARBA00022741"/>
    </source>
</evidence>
<reference evidence="11" key="1">
    <citation type="journal article" date="2014" name="Int. J. Syst. Evol. Microbiol.">
        <title>Complete genome sequence of Corynebacterium casei LMG S-19264T (=DSM 44701T), isolated from a smear-ripened cheese.</title>
        <authorList>
            <consortium name="US DOE Joint Genome Institute (JGI-PGF)"/>
            <person name="Walter F."/>
            <person name="Albersmeier A."/>
            <person name="Kalinowski J."/>
            <person name="Ruckert C."/>
        </authorList>
    </citation>
    <scope>NUCLEOTIDE SEQUENCE</scope>
    <source>
        <strain evidence="11">VKM Ac-1958</strain>
    </source>
</reference>
<evidence type="ECO:0000256" key="8">
    <source>
        <dbReference type="ARBA" id="ARBA00023012"/>
    </source>
</evidence>
<evidence type="ECO:0000256" key="3">
    <source>
        <dbReference type="ARBA" id="ARBA00022553"/>
    </source>
</evidence>
<keyword evidence="9" id="KW-1133">Transmembrane helix</keyword>
<dbReference type="CDD" id="cd16917">
    <property type="entry name" value="HATPase_UhpB-NarQ-NarX-like"/>
    <property type="match status" value="1"/>
</dbReference>
<dbReference type="GO" id="GO:0000155">
    <property type="term" value="F:phosphorelay sensor kinase activity"/>
    <property type="evidence" value="ECO:0007669"/>
    <property type="project" value="InterPro"/>
</dbReference>
<name>A0A9W6HTZ9_9MICO</name>
<dbReference type="AlphaFoldDB" id="A0A9W6HTZ9"/>
<keyword evidence="5" id="KW-0547">Nucleotide-binding</keyword>
<dbReference type="InterPro" id="IPR011712">
    <property type="entry name" value="Sig_transdc_His_kin_sub3_dim/P"/>
</dbReference>
<dbReference type="EC" id="2.7.13.3" evidence="2"/>
<evidence type="ECO:0000256" key="2">
    <source>
        <dbReference type="ARBA" id="ARBA00012438"/>
    </source>
</evidence>
<keyword evidence="12" id="KW-1185">Reference proteome</keyword>
<evidence type="ECO:0000256" key="4">
    <source>
        <dbReference type="ARBA" id="ARBA00022679"/>
    </source>
</evidence>
<protein>
    <recommendedName>
        <fullName evidence="2">histidine kinase</fullName>
        <ecNumber evidence="2">2.7.13.3</ecNumber>
    </recommendedName>
</protein>
<keyword evidence="9" id="KW-0812">Transmembrane</keyword>
<evidence type="ECO:0000256" key="7">
    <source>
        <dbReference type="ARBA" id="ARBA00022840"/>
    </source>
</evidence>
<feature type="domain" description="Histidine kinase/HSP90-like ATPase" evidence="10">
    <location>
        <begin position="364"/>
        <end position="454"/>
    </location>
</feature>
<dbReference type="InterPro" id="IPR025828">
    <property type="entry name" value="Put_sensor_dom"/>
</dbReference>
<accession>A0A9W6HTZ9</accession>
<keyword evidence="4" id="KW-0808">Transferase</keyword>
<feature type="transmembrane region" description="Helical" evidence="9">
    <location>
        <begin position="61"/>
        <end position="81"/>
    </location>
</feature>
<dbReference type="Pfam" id="PF13796">
    <property type="entry name" value="Sensor"/>
    <property type="match status" value="1"/>
</dbReference>
<reference evidence="11" key="2">
    <citation type="submission" date="2023-01" db="EMBL/GenBank/DDBJ databases">
        <authorList>
            <person name="Sun Q."/>
            <person name="Evtushenko L."/>
        </authorList>
    </citation>
    <scope>NUCLEOTIDE SEQUENCE</scope>
    <source>
        <strain evidence="11">VKM Ac-1958</strain>
    </source>
</reference>
<gene>
    <name evidence="11" type="ORF">GCM10017596_22680</name>
</gene>
<comment type="caution">
    <text evidence="11">The sequence shown here is derived from an EMBL/GenBank/DDBJ whole genome shotgun (WGS) entry which is preliminary data.</text>
</comment>
<dbReference type="EMBL" id="BSET01000002">
    <property type="protein sequence ID" value="GLK02553.1"/>
    <property type="molecule type" value="Genomic_DNA"/>
</dbReference>
<dbReference type="GO" id="GO:0005524">
    <property type="term" value="F:ATP binding"/>
    <property type="evidence" value="ECO:0007669"/>
    <property type="project" value="UniProtKB-KW"/>
</dbReference>
<dbReference type="GO" id="GO:0016020">
    <property type="term" value="C:membrane"/>
    <property type="evidence" value="ECO:0007669"/>
    <property type="project" value="InterPro"/>
</dbReference>
<feature type="transmembrane region" description="Helical" evidence="9">
    <location>
        <begin position="33"/>
        <end position="55"/>
    </location>
</feature>
<dbReference type="GO" id="GO:0046983">
    <property type="term" value="F:protein dimerization activity"/>
    <property type="evidence" value="ECO:0007669"/>
    <property type="project" value="InterPro"/>
</dbReference>